<evidence type="ECO:0000256" key="2">
    <source>
        <dbReference type="ARBA" id="ARBA00023242"/>
    </source>
</evidence>
<gene>
    <name evidence="4" type="ORF">PDIGIT_LOCUS2280</name>
</gene>
<dbReference type="InterPro" id="IPR036864">
    <property type="entry name" value="Zn2-C6_fun-type_DNA-bd_sf"/>
</dbReference>
<keyword evidence="5" id="KW-1185">Reference proteome</keyword>
<dbReference type="CDD" id="cd00067">
    <property type="entry name" value="GAL4"/>
    <property type="match status" value="1"/>
</dbReference>
<dbReference type="PANTHER" id="PTHR31668">
    <property type="entry name" value="GLUCOSE TRANSPORT TRANSCRIPTION REGULATOR RGT1-RELATED-RELATED"/>
    <property type="match status" value="1"/>
</dbReference>
<dbReference type="EMBL" id="CAOQHR010000001">
    <property type="protein sequence ID" value="CAI6285420.1"/>
    <property type="molecule type" value="Genomic_DNA"/>
</dbReference>
<feature type="domain" description="Zn(2)-C6 fungal-type" evidence="3">
    <location>
        <begin position="10"/>
        <end position="42"/>
    </location>
</feature>
<dbReference type="Proteomes" id="UP001152607">
    <property type="component" value="Unassembled WGS sequence"/>
</dbReference>
<dbReference type="PROSITE" id="PS50048">
    <property type="entry name" value="ZN2_CY6_FUNGAL_2"/>
    <property type="match status" value="1"/>
</dbReference>
<dbReference type="OrthoDB" id="2264294at2759"/>
<reference evidence="4" key="1">
    <citation type="submission" date="2023-01" db="EMBL/GenBank/DDBJ databases">
        <authorList>
            <person name="Van Ghelder C."/>
            <person name="Rancurel C."/>
        </authorList>
    </citation>
    <scope>NUCLEOTIDE SEQUENCE</scope>
    <source>
        <strain evidence="4">CNCM I-4278</strain>
    </source>
</reference>
<protein>
    <recommendedName>
        <fullName evidence="3">Zn(2)-C6 fungal-type domain-containing protein</fullName>
    </recommendedName>
</protein>
<dbReference type="GO" id="GO:0000981">
    <property type="term" value="F:DNA-binding transcription factor activity, RNA polymerase II-specific"/>
    <property type="evidence" value="ECO:0007669"/>
    <property type="project" value="InterPro"/>
</dbReference>
<dbReference type="GO" id="GO:0005634">
    <property type="term" value="C:nucleus"/>
    <property type="evidence" value="ECO:0007669"/>
    <property type="project" value="TreeGrafter"/>
</dbReference>
<evidence type="ECO:0000256" key="1">
    <source>
        <dbReference type="ARBA" id="ARBA00022723"/>
    </source>
</evidence>
<evidence type="ECO:0000313" key="4">
    <source>
        <dbReference type="EMBL" id="CAI6285420.1"/>
    </source>
</evidence>
<comment type="caution">
    <text evidence="4">The sequence shown here is derived from an EMBL/GenBank/DDBJ whole genome shotgun (WGS) entry which is preliminary data.</text>
</comment>
<dbReference type="InterPro" id="IPR007219">
    <property type="entry name" value="XnlR_reg_dom"/>
</dbReference>
<dbReference type="SUPFAM" id="SSF57701">
    <property type="entry name" value="Zn2/Cys6 DNA-binding domain"/>
    <property type="match status" value="1"/>
</dbReference>
<dbReference type="InterPro" id="IPR001138">
    <property type="entry name" value="Zn2Cys6_DnaBD"/>
</dbReference>
<accession>A0A9W4U6H1</accession>
<keyword evidence="1" id="KW-0479">Metal-binding</keyword>
<dbReference type="PANTHER" id="PTHR31668:SF4">
    <property type="entry name" value="TRANSCRIPTIONAL ACTIVATOR PROTEIN DAL81"/>
    <property type="match status" value="1"/>
</dbReference>
<dbReference type="GO" id="GO:0006351">
    <property type="term" value="P:DNA-templated transcription"/>
    <property type="evidence" value="ECO:0007669"/>
    <property type="project" value="InterPro"/>
</dbReference>
<dbReference type="AlphaFoldDB" id="A0A9W4U6H1"/>
<dbReference type="GO" id="GO:0001080">
    <property type="term" value="P:nitrogen catabolite activation of transcription from RNA polymerase II promoter"/>
    <property type="evidence" value="ECO:0007669"/>
    <property type="project" value="TreeGrafter"/>
</dbReference>
<organism evidence="4 5">
    <name type="scientific">Periconia digitata</name>
    <dbReference type="NCBI Taxonomy" id="1303443"/>
    <lineage>
        <taxon>Eukaryota</taxon>
        <taxon>Fungi</taxon>
        <taxon>Dikarya</taxon>
        <taxon>Ascomycota</taxon>
        <taxon>Pezizomycotina</taxon>
        <taxon>Dothideomycetes</taxon>
        <taxon>Pleosporomycetidae</taxon>
        <taxon>Pleosporales</taxon>
        <taxon>Massarineae</taxon>
        <taxon>Periconiaceae</taxon>
        <taxon>Periconia</taxon>
    </lineage>
</organism>
<proteinExistence type="predicted"/>
<dbReference type="GO" id="GO:0003677">
    <property type="term" value="F:DNA binding"/>
    <property type="evidence" value="ECO:0007669"/>
    <property type="project" value="InterPro"/>
</dbReference>
<name>A0A9W4U6H1_9PLEO</name>
<evidence type="ECO:0000313" key="5">
    <source>
        <dbReference type="Proteomes" id="UP001152607"/>
    </source>
</evidence>
<dbReference type="SMART" id="SM00906">
    <property type="entry name" value="Fungal_trans"/>
    <property type="match status" value="1"/>
</dbReference>
<dbReference type="Pfam" id="PF04082">
    <property type="entry name" value="Fungal_trans"/>
    <property type="match status" value="1"/>
</dbReference>
<dbReference type="GO" id="GO:0008270">
    <property type="term" value="F:zinc ion binding"/>
    <property type="evidence" value="ECO:0007669"/>
    <property type="project" value="InterPro"/>
</dbReference>
<dbReference type="CDD" id="cd12148">
    <property type="entry name" value="fungal_TF_MHR"/>
    <property type="match status" value="1"/>
</dbReference>
<evidence type="ECO:0000259" key="3">
    <source>
        <dbReference type="PROSITE" id="PS50048"/>
    </source>
</evidence>
<keyword evidence="2" id="KW-0539">Nucleus</keyword>
<sequence>MHSRSRSQPACDTCYLRKTRCVKQIEQDCCVLCSFHGLTCTFRRGQARRQQRRPSTRIQNVDPGVVVDEACGQRTEDIRDTYTASPSTRLPNSAQVSLSIDDYANVDTGLVRSLPNILNNTLGLDPVNNAEFIGSSDHRDPMLLDLRRHNVSSPSNFVRRMDDHTLFVIHPDAVAATSEGKEADSIEAIVQPMGSRLVDLYFQFVHPSFPILHKDVFVTKHQTSHRHFAPSLLAAVYLLALDWRIHDSQLATWYATRLPDIAHIESVANASLQRDLQRPTLSTLEAGLLLLQRSRTDPLGRPHSSIWRLHAQLVAISYDLGLHVNCESWPIPEWEAGLRRRLSWALYVQDRWSAFLHGRPILLSQDDWDLSPCSSSDFPEYSKLEGLGMGAVAPPTGWRSFLRHIELSQILDQVYRTYYVRIVHRRGGTLDEIGASAAVDLAQPILIRLSEWKTDLTEDLAFSKSNQRSVCASASLHVAYHAVIIALYRALIRVLTPEAPRSLHTVVRGAARQKLEAAVQLLNSMSPEHTAAFWGGVAPYQIAMIGGFAGLLWATAEDSDEMEWCVRQWNDLKWALTIRGTAVPFAREALQLLEYETGGILEAWSANKANNASANACRQ</sequence>
<dbReference type="InterPro" id="IPR050797">
    <property type="entry name" value="Carb_Metab_Trans_Reg"/>
</dbReference>